<accession>A0A3Q7FDY3</accession>
<protein>
    <submittedName>
        <fullName evidence="2">Uncharacterized protein</fullName>
    </submittedName>
</protein>
<sequence>METIVLQILFHRNQIPNYQQQETQTVPNALSENISQARDTYTSRDYPANAQEDARLSKNERCGGSKSYNANLNLPKGNQSDDSVRIESCHSDTCGLKLSNFCA</sequence>
<reference evidence="2" key="1">
    <citation type="journal article" date="2012" name="Nature">
        <title>The tomato genome sequence provides insights into fleshy fruit evolution.</title>
        <authorList>
            <consortium name="Tomato Genome Consortium"/>
        </authorList>
    </citation>
    <scope>NUCLEOTIDE SEQUENCE [LARGE SCALE GENOMIC DNA]</scope>
    <source>
        <strain evidence="2">cv. Heinz 1706</strain>
    </source>
</reference>
<dbReference type="InParanoid" id="A0A3Q7FDY3"/>
<feature type="compositionally biased region" description="Polar residues" evidence="1">
    <location>
        <begin position="66"/>
        <end position="81"/>
    </location>
</feature>
<evidence type="ECO:0000256" key="1">
    <source>
        <dbReference type="SAM" id="MobiDB-lite"/>
    </source>
</evidence>
<dbReference type="Proteomes" id="UP000004994">
    <property type="component" value="Chromosome 2"/>
</dbReference>
<feature type="compositionally biased region" description="Basic and acidic residues" evidence="1">
    <location>
        <begin position="52"/>
        <end position="63"/>
    </location>
</feature>
<organism evidence="2">
    <name type="scientific">Solanum lycopersicum</name>
    <name type="common">Tomato</name>
    <name type="synonym">Lycopersicon esculentum</name>
    <dbReference type="NCBI Taxonomy" id="4081"/>
    <lineage>
        <taxon>Eukaryota</taxon>
        <taxon>Viridiplantae</taxon>
        <taxon>Streptophyta</taxon>
        <taxon>Embryophyta</taxon>
        <taxon>Tracheophyta</taxon>
        <taxon>Spermatophyta</taxon>
        <taxon>Magnoliopsida</taxon>
        <taxon>eudicotyledons</taxon>
        <taxon>Gunneridae</taxon>
        <taxon>Pentapetalae</taxon>
        <taxon>asterids</taxon>
        <taxon>lamiids</taxon>
        <taxon>Solanales</taxon>
        <taxon>Solanaceae</taxon>
        <taxon>Solanoideae</taxon>
        <taxon>Solaneae</taxon>
        <taxon>Solanum</taxon>
        <taxon>Solanum subgen. Lycopersicon</taxon>
    </lineage>
</organism>
<dbReference type="Gramene" id="Solyc02g093420.3.1">
    <property type="protein sequence ID" value="Solyc02g093420.3.1"/>
    <property type="gene ID" value="Solyc02g093420.3"/>
</dbReference>
<keyword evidence="3" id="KW-1185">Reference proteome</keyword>
<dbReference type="AlphaFoldDB" id="A0A3Q7FDY3"/>
<name>A0A3Q7FDY3_SOLLC</name>
<evidence type="ECO:0000313" key="3">
    <source>
        <dbReference type="Proteomes" id="UP000004994"/>
    </source>
</evidence>
<reference evidence="2" key="2">
    <citation type="submission" date="2019-01" db="UniProtKB">
        <authorList>
            <consortium name="EnsemblPlants"/>
        </authorList>
    </citation>
    <scope>IDENTIFICATION</scope>
    <source>
        <strain evidence="2">cv. Heinz 1706</strain>
    </source>
</reference>
<evidence type="ECO:0000313" key="2">
    <source>
        <dbReference type="EnsemblPlants" id="Solyc02g093420.3.1"/>
    </source>
</evidence>
<dbReference type="EnsemblPlants" id="Solyc02g093420.3.1">
    <property type="protein sequence ID" value="Solyc02g093420.3.1"/>
    <property type="gene ID" value="Solyc02g093420.3"/>
</dbReference>
<feature type="region of interest" description="Disordered" evidence="1">
    <location>
        <begin position="39"/>
        <end position="82"/>
    </location>
</feature>
<proteinExistence type="predicted"/>